<organism evidence="1 2">
    <name type="scientific">Macleaya cordata</name>
    <name type="common">Five-seeded plume-poppy</name>
    <name type="synonym">Bocconia cordata</name>
    <dbReference type="NCBI Taxonomy" id="56857"/>
    <lineage>
        <taxon>Eukaryota</taxon>
        <taxon>Viridiplantae</taxon>
        <taxon>Streptophyta</taxon>
        <taxon>Embryophyta</taxon>
        <taxon>Tracheophyta</taxon>
        <taxon>Spermatophyta</taxon>
        <taxon>Magnoliopsida</taxon>
        <taxon>Ranunculales</taxon>
        <taxon>Papaveraceae</taxon>
        <taxon>Papaveroideae</taxon>
        <taxon>Macleaya</taxon>
    </lineage>
</organism>
<proteinExistence type="predicted"/>
<evidence type="ECO:0000313" key="2">
    <source>
        <dbReference type="Proteomes" id="UP000195402"/>
    </source>
</evidence>
<dbReference type="InParanoid" id="A0A200QRZ9"/>
<dbReference type="AlphaFoldDB" id="A0A200QRZ9"/>
<reference evidence="1 2" key="1">
    <citation type="journal article" date="2017" name="Mol. Plant">
        <title>The Genome of Medicinal Plant Macleaya cordata Provides New Insights into Benzylisoquinoline Alkaloids Metabolism.</title>
        <authorList>
            <person name="Liu X."/>
            <person name="Liu Y."/>
            <person name="Huang P."/>
            <person name="Ma Y."/>
            <person name="Qing Z."/>
            <person name="Tang Q."/>
            <person name="Cao H."/>
            <person name="Cheng P."/>
            <person name="Zheng Y."/>
            <person name="Yuan Z."/>
            <person name="Zhou Y."/>
            <person name="Liu J."/>
            <person name="Tang Z."/>
            <person name="Zhuo Y."/>
            <person name="Zhang Y."/>
            <person name="Yu L."/>
            <person name="Huang J."/>
            <person name="Yang P."/>
            <person name="Peng Q."/>
            <person name="Zhang J."/>
            <person name="Jiang W."/>
            <person name="Zhang Z."/>
            <person name="Lin K."/>
            <person name="Ro D.K."/>
            <person name="Chen X."/>
            <person name="Xiong X."/>
            <person name="Shang Y."/>
            <person name="Huang S."/>
            <person name="Zeng J."/>
        </authorList>
    </citation>
    <scope>NUCLEOTIDE SEQUENCE [LARGE SCALE GENOMIC DNA]</scope>
    <source>
        <strain evidence="2">cv. BLH2017</strain>
        <tissue evidence="1">Root</tissue>
    </source>
</reference>
<protein>
    <submittedName>
        <fullName evidence="1">Uncharacterized protein</fullName>
    </submittedName>
</protein>
<sequence>MTLISDVITDGNGLDFNFCRVVNNEERRSLIDLVQLLDQMSPLGEGEDKIKCKFAATNHFSAKECYLESAREVIKTWERPPLYGRPTMIWKLISFAIWWSVWLSRNECAFNSKEVLLDDLICKAKGHMFLWGVRGEVFRGYCFLDLLNNWEALMSG</sequence>
<gene>
    <name evidence="1" type="ORF">BVC80_757g48</name>
</gene>
<evidence type="ECO:0000313" key="1">
    <source>
        <dbReference type="EMBL" id="OVA13225.1"/>
    </source>
</evidence>
<dbReference type="Proteomes" id="UP000195402">
    <property type="component" value="Unassembled WGS sequence"/>
</dbReference>
<accession>A0A200QRZ9</accession>
<comment type="caution">
    <text evidence="1">The sequence shown here is derived from an EMBL/GenBank/DDBJ whole genome shotgun (WGS) entry which is preliminary data.</text>
</comment>
<name>A0A200QRZ9_MACCD</name>
<keyword evidence="2" id="KW-1185">Reference proteome</keyword>
<dbReference type="EMBL" id="MVGT01001184">
    <property type="protein sequence ID" value="OVA13225.1"/>
    <property type="molecule type" value="Genomic_DNA"/>
</dbReference>